<feature type="non-terminal residue" evidence="3">
    <location>
        <position position="1"/>
    </location>
</feature>
<accession>X0VKP4</accession>
<evidence type="ECO:0000313" key="3">
    <source>
        <dbReference type="EMBL" id="GAG18864.1"/>
    </source>
</evidence>
<protein>
    <recommendedName>
        <fullName evidence="2">CAAX prenyl protease 2/Lysostaphin resistance protein A-like domain-containing protein</fullName>
    </recommendedName>
</protein>
<sequence length="148" mass="16107">GLLFVLDRYVFALAIEPVTVAMAAPPLWTRLLLSLYGGVAEELMMRLGLMTLLVWISWKVRAAPGGGPATLGVWTAIVVVNIIFGLGHLPMTARLMAITPLVVVRAVVLNSIAGIIFGWLYWQRGLEAAMVSHFSADVVLHVLLPLMF</sequence>
<dbReference type="GO" id="GO:0080120">
    <property type="term" value="P:CAAX-box protein maturation"/>
    <property type="evidence" value="ECO:0007669"/>
    <property type="project" value="UniProtKB-ARBA"/>
</dbReference>
<dbReference type="Pfam" id="PF02517">
    <property type="entry name" value="Rce1-like"/>
    <property type="match status" value="1"/>
</dbReference>
<dbReference type="GO" id="GO:0004175">
    <property type="term" value="F:endopeptidase activity"/>
    <property type="evidence" value="ECO:0007669"/>
    <property type="project" value="UniProtKB-ARBA"/>
</dbReference>
<feature type="transmembrane region" description="Helical" evidence="1">
    <location>
        <begin position="72"/>
        <end position="90"/>
    </location>
</feature>
<feature type="transmembrane region" description="Helical" evidence="1">
    <location>
        <begin position="12"/>
        <end position="31"/>
    </location>
</feature>
<keyword evidence="1" id="KW-0472">Membrane</keyword>
<proteinExistence type="predicted"/>
<reference evidence="3" key="1">
    <citation type="journal article" date="2014" name="Front. Microbiol.">
        <title>High frequency of phylogenetically diverse reductive dehalogenase-homologous genes in deep subseafloor sedimentary metagenomes.</title>
        <authorList>
            <person name="Kawai M."/>
            <person name="Futagami T."/>
            <person name="Toyoda A."/>
            <person name="Takaki Y."/>
            <person name="Nishi S."/>
            <person name="Hori S."/>
            <person name="Arai W."/>
            <person name="Tsubouchi T."/>
            <person name="Morono Y."/>
            <person name="Uchiyama I."/>
            <person name="Ito T."/>
            <person name="Fujiyama A."/>
            <person name="Inagaki F."/>
            <person name="Takami H."/>
        </authorList>
    </citation>
    <scope>NUCLEOTIDE SEQUENCE</scope>
    <source>
        <strain evidence="3">Expedition CK06-06</strain>
    </source>
</reference>
<keyword evidence="1" id="KW-1133">Transmembrane helix</keyword>
<gene>
    <name evidence="3" type="ORF">S01H1_56486</name>
</gene>
<feature type="domain" description="CAAX prenyl protease 2/Lysostaphin resistance protein A-like" evidence="2">
    <location>
        <begin position="26"/>
        <end position="138"/>
    </location>
</feature>
<dbReference type="AlphaFoldDB" id="X0VKP4"/>
<feature type="transmembrane region" description="Helical" evidence="1">
    <location>
        <begin position="102"/>
        <end position="122"/>
    </location>
</feature>
<name>X0VKP4_9ZZZZ</name>
<feature type="transmembrane region" description="Helical" evidence="1">
    <location>
        <begin position="43"/>
        <end position="60"/>
    </location>
</feature>
<comment type="caution">
    <text evidence="3">The sequence shown here is derived from an EMBL/GenBank/DDBJ whole genome shotgun (WGS) entry which is preliminary data.</text>
</comment>
<dbReference type="EMBL" id="BARS01036784">
    <property type="protein sequence ID" value="GAG18864.1"/>
    <property type="molecule type" value="Genomic_DNA"/>
</dbReference>
<organism evidence="3">
    <name type="scientific">marine sediment metagenome</name>
    <dbReference type="NCBI Taxonomy" id="412755"/>
    <lineage>
        <taxon>unclassified sequences</taxon>
        <taxon>metagenomes</taxon>
        <taxon>ecological metagenomes</taxon>
    </lineage>
</organism>
<evidence type="ECO:0000256" key="1">
    <source>
        <dbReference type="SAM" id="Phobius"/>
    </source>
</evidence>
<evidence type="ECO:0000259" key="2">
    <source>
        <dbReference type="Pfam" id="PF02517"/>
    </source>
</evidence>
<dbReference type="InterPro" id="IPR003675">
    <property type="entry name" value="Rce1/LyrA-like_dom"/>
</dbReference>
<keyword evidence="1" id="KW-0812">Transmembrane</keyword>